<name>A0A0R2I149_9LACO</name>
<reference evidence="4 5" key="1">
    <citation type="journal article" date="2015" name="Genome Announc.">
        <title>Expanding the biotechnology potential of lactobacilli through comparative genomics of 213 strains and associated genera.</title>
        <authorList>
            <person name="Sun Z."/>
            <person name="Harris H.M."/>
            <person name="McCann A."/>
            <person name="Guo C."/>
            <person name="Argimon S."/>
            <person name="Zhang W."/>
            <person name="Yang X."/>
            <person name="Jeffery I.B."/>
            <person name="Cooney J.C."/>
            <person name="Kagawa T.F."/>
            <person name="Liu W."/>
            <person name="Song Y."/>
            <person name="Salvetti E."/>
            <person name="Wrobel A."/>
            <person name="Rasinkangas P."/>
            <person name="Parkhill J."/>
            <person name="Rea M.C."/>
            <person name="O'Sullivan O."/>
            <person name="Ritari J."/>
            <person name="Douillard F.P."/>
            <person name="Paul Ross R."/>
            <person name="Yang R."/>
            <person name="Briner A.E."/>
            <person name="Felis G.E."/>
            <person name="de Vos W.M."/>
            <person name="Barrangou R."/>
            <person name="Klaenhammer T.R."/>
            <person name="Caufield P.W."/>
            <person name="Cui Y."/>
            <person name="Zhang H."/>
            <person name="O'Toole P.W."/>
        </authorList>
    </citation>
    <scope>NUCLEOTIDE SEQUENCE [LARGE SCALE GENOMIC DNA]</scope>
    <source>
        <strain evidence="4 5">DSM 17896</strain>
    </source>
</reference>
<evidence type="ECO:0000313" key="4">
    <source>
        <dbReference type="EMBL" id="KRN58889.1"/>
    </source>
</evidence>
<dbReference type="Pfam" id="PF00583">
    <property type="entry name" value="Acetyltransf_1"/>
    <property type="match status" value="1"/>
</dbReference>
<dbReference type="AlphaFoldDB" id="A0A0R2I149"/>
<feature type="domain" description="N-acetyltransferase" evidence="3">
    <location>
        <begin position="8"/>
        <end position="179"/>
    </location>
</feature>
<dbReference type="SUPFAM" id="SSF55729">
    <property type="entry name" value="Acyl-CoA N-acyltransferases (Nat)"/>
    <property type="match status" value="1"/>
</dbReference>
<dbReference type="OrthoDB" id="7205533at2"/>
<proteinExistence type="predicted"/>
<keyword evidence="2" id="KW-0012">Acyltransferase</keyword>
<dbReference type="PANTHER" id="PTHR42919:SF8">
    <property type="entry name" value="N-ALPHA-ACETYLTRANSFERASE 50"/>
    <property type="match status" value="1"/>
</dbReference>
<sequence>MTNQQVQNGFRQVTTDHDDLVTLSKVASECFADTFGPYTPDEDIQRFVETDYALPTLLKELRDPDSKTYFYMIDGQAVAYIKLNVGSAQTEPNFDDAMEIQRIYVLPAYQKQHVGGKLMRFALDEAKKANKKQIWLGCWEHNENAKGFYQHYGFKKVGSHSFPVGNDPQTDWLMAKPLQ</sequence>
<dbReference type="GO" id="GO:0006508">
    <property type="term" value="P:proteolysis"/>
    <property type="evidence" value="ECO:0007669"/>
    <property type="project" value="UniProtKB-KW"/>
</dbReference>
<comment type="caution">
    <text evidence="4">The sequence shown here is derived from an EMBL/GenBank/DDBJ whole genome shotgun (WGS) entry which is preliminary data.</text>
</comment>
<dbReference type="InterPro" id="IPR000182">
    <property type="entry name" value="GNAT_dom"/>
</dbReference>
<dbReference type="RefSeq" id="WP_057741157.1">
    <property type="nucleotide sequence ID" value="NZ_JQBW01000009.1"/>
</dbReference>
<keyword evidence="1" id="KW-0808">Transferase</keyword>
<evidence type="ECO:0000313" key="5">
    <source>
        <dbReference type="Proteomes" id="UP000050934"/>
    </source>
</evidence>
<dbReference type="EMBL" id="JQBW01000009">
    <property type="protein sequence ID" value="KRN58889.1"/>
    <property type="molecule type" value="Genomic_DNA"/>
</dbReference>
<keyword evidence="4" id="KW-0378">Hydrolase</keyword>
<dbReference type="InterPro" id="IPR051556">
    <property type="entry name" value="N-term/lysine_N-AcTrnsfr"/>
</dbReference>
<evidence type="ECO:0000259" key="3">
    <source>
        <dbReference type="PROSITE" id="PS51186"/>
    </source>
</evidence>
<dbReference type="PATRIC" id="fig|396268.3.peg.523"/>
<dbReference type="CDD" id="cd04301">
    <property type="entry name" value="NAT_SF"/>
    <property type="match status" value="1"/>
</dbReference>
<dbReference type="STRING" id="396268.IV45_GL000516"/>
<dbReference type="Proteomes" id="UP000050934">
    <property type="component" value="Unassembled WGS sequence"/>
</dbReference>
<accession>A0A0R2I149</accession>
<gene>
    <name evidence="4" type="ORF">IV45_GL000516</name>
</gene>
<organism evidence="4 5">
    <name type="scientific">Limosilactobacillus secaliphilus</name>
    <dbReference type="NCBI Taxonomy" id="396268"/>
    <lineage>
        <taxon>Bacteria</taxon>
        <taxon>Bacillati</taxon>
        <taxon>Bacillota</taxon>
        <taxon>Bacilli</taxon>
        <taxon>Lactobacillales</taxon>
        <taxon>Lactobacillaceae</taxon>
        <taxon>Limosilactobacillus</taxon>
    </lineage>
</organism>
<evidence type="ECO:0000256" key="2">
    <source>
        <dbReference type="ARBA" id="ARBA00023315"/>
    </source>
</evidence>
<evidence type="ECO:0000256" key="1">
    <source>
        <dbReference type="ARBA" id="ARBA00022679"/>
    </source>
</evidence>
<keyword evidence="4" id="KW-0645">Protease</keyword>
<dbReference type="Gene3D" id="3.40.630.30">
    <property type="match status" value="1"/>
</dbReference>
<dbReference type="InterPro" id="IPR016181">
    <property type="entry name" value="Acyl_CoA_acyltransferase"/>
</dbReference>
<protein>
    <submittedName>
        <fullName evidence="4">Protease synthase and sporulation negative regulatory protein PAI 1</fullName>
    </submittedName>
</protein>
<keyword evidence="5" id="KW-1185">Reference proteome</keyword>
<dbReference type="GO" id="GO:0008233">
    <property type="term" value="F:peptidase activity"/>
    <property type="evidence" value="ECO:0007669"/>
    <property type="project" value="UniProtKB-KW"/>
</dbReference>
<dbReference type="GO" id="GO:0016747">
    <property type="term" value="F:acyltransferase activity, transferring groups other than amino-acyl groups"/>
    <property type="evidence" value="ECO:0007669"/>
    <property type="project" value="InterPro"/>
</dbReference>
<dbReference type="PROSITE" id="PS51186">
    <property type="entry name" value="GNAT"/>
    <property type="match status" value="1"/>
</dbReference>
<dbReference type="PANTHER" id="PTHR42919">
    <property type="entry name" value="N-ALPHA-ACETYLTRANSFERASE"/>
    <property type="match status" value="1"/>
</dbReference>